<sequence>MSCAKSFKRKEHLTLTTISFALKFHPSIQQIRGILLTRIHSGDVGSSSHPICSPSLAAVVAAPLAAAGGMVACGVLPEKDTMGDGYRDFFLFGSHVD</sequence>
<organism evidence="1">
    <name type="scientific">Arundo donax</name>
    <name type="common">Giant reed</name>
    <name type="synonym">Donax arundinaceus</name>
    <dbReference type="NCBI Taxonomy" id="35708"/>
    <lineage>
        <taxon>Eukaryota</taxon>
        <taxon>Viridiplantae</taxon>
        <taxon>Streptophyta</taxon>
        <taxon>Embryophyta</taxon>
        <taxon>Tracheophyta</taxon>
        <taxon>Spermatophyta</taxon>
        <taxon>Magnoliopsida</taxon>
        <taxon>Liliopsida</taxon>
        <taxon>Poales</taxon>
        <taxon>Poaceae</taxon>
        <taxon>PACMAD clade</taxon>
        <taxon>Arundinoideae</taxon>
        <taxon>Arundineae</taxon>
        <taxon>Arundo</taxon>
    </lineage>
</organism>
<proteinExistence type="predicted"/>
<reference evidence="1" key="2">
    <citation type="journal article" date="2015" name="Data Brief">
        <title>Shoot transcriptome of the giant reed, Arundo donax.</title>
        <authorList>
            <person name="Barrero R.A."/>
            <person name="Guerrero F.D."/>
            <person name="Moolhuijzen P."/>
            <person name="Goolsby J.A."/>
            <person name="Tidwell J."/>
            <person name="Bellgard S.E."/>
            <person name="Bellgard M.I."/>
        </authorList>
    </citation>
    <scope>NUCLEOTIDE SEQUENCE</scope>
    <source>
        <tissue evidence="1">Shoot tissue taken approximately 20 cm above the soil surface</tissue>
    </source>
</reference>
<dbReference type="AlphaFoldDB" id="A0A0A9TC13"/>
<name>A0A0A9TC13_ARUDO</name>
<evidence type="ECO:0000313" key="1">
    <source>
        <dbReference type="EMBL" id="JAE22182.1"/>
    </source>
</evidence>
<reference evidence="1" key="1">
    <citation type="submission" date="2014-09" db="EMBL/GenBank/DDBJ databases">
        <authorList>
            <person name="Magalhaes I.L.F."/>
            <person name="Oliveira U."/>
            <person name="Santos F.R."/>
            <person name="Vidigal T.H.D.A."/>
            <person name="Brescovit A.D."/>
            <person name="Santos A.J."/>
        </authorList>
    </citation>
    <scope>NUCLEOTIDE SEQUENCE</scope>
    <source>
        <tissue evidence="1">Shoot tissue taken approximately 20 cm above the soil surface</tissue>
    </source>
</reference>
<accession>A0A0A9TC13</accession>
<dbReference type="EMBL" id="GBRH01175714">
    <property type="protein sequence ID" value="JAE22182.1"/>
    <property type="molecule type" value="Transcribed_RNA"/>
</dbReference>
<protein>
    <submittedName>
        <fullName evidence="1">Uncharacterized protein</fullName>
    </submittedName>
</protein>